<feature type="domain" description="Mos1 transposase HTH" evidence="1">
    <location>
        <begin position="3"/>
        <end position="44"/>
    </location>
</feature>
<dbReference type="Pfam" id="PF17906">
    <property type="entry name" value="HTH_48"/>
    <property type="match status" value="1"/>
</dbReference>
<organism evidence="2 3">
    <name type="scientific">Diabrotica balteata</name>
    <name type="common">Banded cucumber beetle</name>
    <dbReference type="NCBI Taxonomy" id="107213"/>
    <lineage>
        <taxon>Eukaryota</taxon>
        <taxon>Metazoa</taxon>
        <taxon>Ecdysozoa</taxon>
        <taxon>Arthropoda</taxon>
        <taxon>Hexapoda</taxon>
        <taxon>Insecta</taxon>
        <taxon>Pterygota</taxon>
        <taxon>Neoptera</taxon>
        <taxon>Endopterygota</taxon>
        <taxon>Coleoptera</taxon>
        <taxon>Polyphaga</taxon>
        <taxon>Cucujiformia</taxon>
        <taxon>Chrysomeloidea</taxon>
        <taxon>Chrysomelidae</taxon>
        <taxon>Galerucinae</taxon>
        <taxon>Diabroticina</taxon>
        <taxon>Diabroticites</taxon>
        <taxon>Diabrotica</taxon>
    </lineage>
</organism>
<dbReference type="PANTHER" id="PTHR46060">
    <property type="entry name" value="MARINER MOS1 TRANSPOSASE-LIKE PROTEIN"/>
    <property type="match status" value="1"/>
</dbReference>
<dbReference type="InterPro" id="IPR052709">
    <property type="entry name" value="Transposase-MT_Hybrid"/>
</dbReference>
<dbReference type="OrthoDB" id="8189655at2759"/>
<keyword evidence="3" id="KW-1185">Reference proteome</keyword>
<dbReference type="PANTHER" id="PTHR46060:SF1">
    <property type="entry name" value="MARINER MOS1 TRANSPOSASE-LIKE PROTEIN"/>
    <property type="match status" value="1"/>
</dbReference>
<evidence type="ECO:0000259" key="1">
    <source>
        <dbReference type="Pfam" id="PF17906"/>
    </source>
</evidence>
<dbReference type="EMBL" id="OU898276">
    <property type="protein sequence ID" value="CAG9827712.1"/>
    <property type="molecule type" value="Genomic_DNA"/>
</dbReference>
<name>A0A9N9SP83_DIABA</name>
<dbReference type="Gene3D" id="1.10.10.1450">
    <property type="match status" value="1"/>
</dbReference>
<gene>
    <name evidence="2" type="ORF">DIABBA_LOCUS1692</name>
</gene>
<dbReference type="Proteomes" id="UP001153709">
    <property type="component" value="Chromosome 1"/>
</dbReference>
<accession>A0A9N9SP83</accession>
<evidence type="ECO:0000313" key="3">
    <source>
        <dbReference type="Proteomes" id="UP001153709"/>
    </source>
</evidence>
<dbReference type="AlphaFoldDB" id="A0A9N9SP83"/>
<sequence>MEKVEYRSVIKFLHKKGKTNMQIKADLDEVYGEVAPSLATVKFWKAEFVRGRRVFLMMSVPGGQMKSPRRKMINNVHDMIMADRRIKPRELIEVLNISYERVHNIIHNHLDVKKLSS</sequence>
<dbReference type="InterPro" id="IPR041426">
    <property type="entry name" value="Mos1_HTH"/>
</dbReference>
<proteinExistence type="predicted"/>
<reference evidence="2" key="1">
    <citation type="submission" date="2022-01" db="EMBL/GenBank/DDBJ databases">
        <authorList>
            <person name="King R."/>
        </authorList>
    </citation>
    <scope>NUCLEOTIDE SEQUENCE</scope>
</reference>
<protein>
    <recommendedName>
        <fullName evidence="1">Mos1 transposase HTH domain-containing protein</fullName>
    </recommendedName>
</protein>
<evidence type="ECO:0000313" key="2">
    <source>
        <dbReference type="EMBL" id="CAG9827712.1"/>
    </source>
</evidence>